<organism evidence="2 3">
    <name type="scientific">Lachancea nothofagi CBS 11611</name>
    <dbReference type="NCBI Taxonomy" id="1266666"/>
    <lineage>
        <taxon>Eukaryota</taxon>
        <taxon>Fungi</taxon>
        <taxon>Dikarya</taxon>
        <taxon>Ascomycota</taxon>
        <taxon>Saccharomycotina</taxon>
        <taxon>Saccharomycetes</taxon>
        <taxon>Saccharomycetales</taxon>
        <taxon>Saccharomycetaceae</taxon>
        <taxon>Lachancea</taxon>
    </lineage>
</organism>
<protein>
    <submittedName>
        <fullName evidence="2">LANO_0E15654g1_1</fullName>
    </submittedName>
</protein>
<evidence type="ECO:0000313" key="2">
    <source>
        <dbReference type="EMBL" id="SCU97290.1"/>
    </source>
</evidence>
<proteinExistence type="predicted"/>
<reference evidence="3" key="1">
    <citation type="submission" date="2016-03" db="EMBL/GenBank/DDBJ databases">
        <authorList>
            <person name="Devillers Hugo."/>
        </authorList>
    </citation>
    <scope>NUCLEOTIDE SEQUENCE [LARGE SCALE GENOMIC DNA]</scope>
</reference>
<feature type="transmembrane region" description="Helical" evidence="1">
    <location>
        <begin position="12"/>
        <end position="29"/>
    </location>
</feature>
<sequence>MAGSGRLAHSGACVYLGWLALSTRLRFLSADRMSTPGSSCQMFQIPVSIGFIYVLAKGVIHPARTCVCVCRLSSRKMRDILLVLGFLSVLGDRAVSLCTIVAFVARGFGLHNSSESPITLRRTQIIGQATQRRDIPKNVCNCFCSAVPSLIE</sequence>
<evidence type="ECO:0000256" key="1">
    <source>
        <dbReference type="SAM" id="Phobius"/>
    </source>
</evidence>
<name>A0A1G4K1E1_9SACH</name>
<dbReference type="AlphaFoldDB" id="A0A1G4K1E1"/>
<keyword evidence="1" id="KW-0812">Transmembrane</keyword>
<evidence type="ECO:0000313" key="3">
    <source>
        <dbReference type="Proteomes" id="UP000189911"/>
    </source>
</evidence>
<keyword evidence="3" id="KW-1185">Reference proteome</keyword>
<dbReference type="Proteomes" id="UP000189911">
    <property type="component" value="Chromosome E"/>
</dbReference>
<keyword evidence="1" id="KW-1133">Transmembrane helix</keyword>
<dbReference type="EMBL" id="LT598451">
    <property type="protein sequence ID" value="SCU97290.1"/>
    <property type="molecule type" value="Genomic_DNA"/>
</dbReference>
<gene>
    <name evidence="2" type="ORF">LANO_0E15654G</name>
</gene>
<keyword evidence="1" id="KW-0472">Membrane</keyword>
<feature type="transmembrane region" description="Helical" evidence="1">
    <location>
        <begin position="80"/>
        <end position="105"/>
    </location>
</feature>
<feature type="transmembrane region" description="Helical" evidence="1">
    <location>
        <begin position="41"/>
        <end position="60"/>
    </location>
</feature>
<accession>A0A1G4K1E1</accession>